<dbReference type="PROSITE" id="PS51831">
    <property type="entry name" value="HD"/>
    <property type="match status" value="1"/>
</dbReference>
<dbReference type="GO" id="GO:0003723">
    <property type="term" value="F:RNA binding"/>
    <property type="evidence" value="ECO:0007669"/>
    <property type="project" value="UniProtKB-UniRule"/>
</dbReference>
<dbReference type="InterPro" id="IPR006675">
    <property type="entry name" value="HDIG_dom"/>
</dbReference>
<evidence type="ECO:0000256" key="5">
    <source>
        <dbReference type="HAMAP-Rule" id="MF_00335"/>
    </source>
</evidence>
<dbReference type="EC" id="3.1.-.-" evidence="5 6"/>
<keyword evidence="1 5" id="KW-0540">Nuclease</keyword>
<comment type="caution">
    <text evidence="9">The sequence shown here is derived from an EMBL/GenBank/DDBJ whole genome shotgun (WGS) entry which is preliminary data.</text>
</comment>
<comment type="function">
    <text evidence="5">Endoribonuclease that initiates mRNA decay.</text>
</comment>
<dbReference type="EMBL" id="MWAK01000062">
    <property type="protein sequence ID" value="OPZ92867.1"/>
    <property type="molecule type" value="Genomic_DNA"/>
</dbReference>
<evidence type="ECO:0000256" key="2">
    <source>
        <dbReference type="ARBA" id="ARBA00022759"/>
    </source>
</evidence>
<dbReference type="PANTHER" id="PTHR12826">
    <property type="entry name" value="RIBONUCLEASE Y"/>
    <property type="match status" value="1"/>
</dbReference>
<evidence type="ECO:0000259" key="8">
    <source>
        <dbReference type="PROSITE" id="PS51831"/>
    </source>
</evidence>
<dbReference type="InterPro" id="IPR004088">
    <property type="entry name" value="KH_dom_type_1"/>
</dbReference>
<name>A0A1V5MHZ1_UNCT6</name>
<gene>
    <name evidence="5 9" type="primary">rny</name>
    <name evidence="9" type="ORF">BWY73_00600</name>
</gene>
<dbReference type="NCBIfam" id="TIGR00277">
    <property type="entry name" value="HDIG"/>
    <property type="match status" value="1"/>
</dbReference>
<dbReference type="GO" id="GO:0016787">
    <property type="term" value="F:hydrolase activity"/>
    <property type="evidence" value="ECO:0007669"/>
    <property type="project" value="UniProtKB-KW"/>
</dbReference>
<dbReference type="PANTHER" id="PTHR12826:SF15">
    <property type="entry name" value="RIBONUCLEASE Y"/>
    <property type="match status" value="1"/>
</dbReference>
<dbReference type="CDD" id="cd00077">
    <property type="entry name" value="HDc"/>
    <property type="match status" value="1"/>
</dbReference>
<organism evidence="9 10">
    <name type="scientific">candidate division TA06 bacterium ADurb.Bin417</name>
    <dbReference type="NCBI Taxonomy" id="1852828"/>
    <lineage>
        <taxon>Bacteria</taxon>
        <taxon>Bacteria division TA06</taxon>
    </lineage>
</organism>
<dbReference type="SMART" id="SM00471">
    <property type="entry name" value="HDc"/>
    <property type="match status" value="1"/>
</dbReference>
<reference evidence="9 10" key="1">
    <citation type="submission" date="2017-02" db="EMBL/GenBank/DDBJ databases">
        <title>Delving into the versatile metabolic prowess of the omnipresent phylum Bacteroidetes.</title>
        <authorList>
            <person name="Nobu M.K."/>
            <person name="Mei R."/>
            <person name="Narihiro T."/>
            <person name="Kuroda K."/>
            <person name="Liu W.-T."/>
        </authorList>
    </citation>
    <scope>NUCLEOTIDE SEQUENCE [LARGE SCALE GENOMIC DNA]</scope>
    <source>
        <strain evidence="9">ADurb.Bin417</strain>
    </source>
</reference>
<dbReference type="GO" id="GO:0005886">
    <property type="term" value="C:plasma membrane"/>
    <property type="evidence" value="ECO:0007669"/>
    <property type="project" value="UniProtKB-UniRule"/>
</dbReference>
<evidence type="ECO:0000256" key="4">
    <source>
        <dbReference type="ARBA" id="ARBA00022884"/>
    </source>
</evidence>
<dbReference type="CDD" id="cd22431">
    <property type="entry name" value="KH-I_RNaseY"/>
    <property type="match status" value="1"/>
</dbReference>
<evidence type="ECO:0000313" key="10">
    <source>
        <dbReference type="Proteomes" id="UP000485484"/>
    </source>
</evidence>
<dbReference type="GO" id="GO:0006402">
    <property type="term" value="P:mRNA catabolic process"/>
    <property type="evidence" value="ECO:0007669"/>
    <property type="project" value="UniProtKB-UniRule"/>
</dbReference>
<comment type="similarity">
    <text evidence="5">Belongs to the RNase Y family.</text>
</comment>
<keyword evidence="7" id="KW-0175">Coiled coil</keyword>
<keyword evidence="3 5" id="KW-0378">Hydrolase</keyword>
<dbReference type="InterPro" id="IPR004087">
    <property type="entry name" value="KH_dom"/>
</dbReference>
<sequence length="512" mass="57795">MEILLGLLGLGLGYLIHLSITSRNLKASEARSQGLLKEAEREISQRRKELELEVKESLIKQRGDFERETREERRQLQVLEQRLNQRESNLDRKLNLVDKKETDLNQREKTLADQEKKVADRQTELDGVLEEEKRRLSQVAGLSQDEARRILIARMEDDARHEAALRIKRIEEETREEANNISRTILLEAIQRCASEQAESSTTSVVSLPSDEMKGRLIGREGRNIRAFEAATGVDLIVDDTPEAVTISAFNIYRREIARLVLKRLISDGRIHPGRIEEVVEKVKAEMEEETLKVGKEAALSLGIHKINPELLRMLGRLKYRTSYGQNVLEHSIEVAHLAGTMAGELKLDQTMAKRAGLLHDIGKSVDQEMEGDHLEIGYEIASRYDESKEVLEAIRGHHDDFRPTAPYAVLISAADALSASRPGARRETLEGYIKRLEKLEAIATGFRGVNQAYAISAGREVRVIVKPEAMSDDEASLLARQISGKIEEGLEYPGTIKVTVIREARYSEMAK</sequence>
<protein>
    <recommendedName>
        <fullName evidence="5 6">Ribonuclease Y</fullName>
        <shortName evidence="5">RNase Y</shortName>
        <ecNumber evidence="5 6">3.1.-.-</ecNumber>
    </recommendedName>
</protein>
<feature type="domain" description="HD" evidence="8">
    <location>
        <begin position="328"/>
        <end position="421"/>
    </location>
</feature>
<evidence type="ECO:0000256" key="7">
    <source>
        <dbReference type="SAM" id="Coils"/>
    </source>
</evidence>
<dbReference type="PROSITE" id="PS50084">
    <property type="entry name" value="KH_TYPE_1"/>
    <property type="match status" value="1"/>
</dbReference>
<dbReference type="InterPro" id="IPR017705">
    <property type="entry name" value="Ribonuclease_Y"/>
</dbReference>
<dbReference type="SUPFAM" id="SSF109604">
    <property type="entry name" value="HD-domain/PDEase-like"/>
    <property type="match status" value="1"/>
</dbReference>
<accession>A0A1V5MHZ1</accession>
<dbReference type="InterPro" id="IPR022711">
    <property type="entry name" value="RNase_Y_N"/>
</dbReference>
<dbReference type="AlphaFoldDB" id="A0A1V5MHZ1"/>
<dbReference type="InterPro" id="IPR036612">
    <property type="entry name" value="KH_dom_type_1_sf"/>
</dbReference>
<evidence type="ECO:0000256" key="6">
    <source>
        <dbReference type="NCBIfam" id="TIGR03319"/>
    </source>
</evidence>
<dbReference type="GO" id="GO:0004521">
    <property type="term" value="F:RNA endonuclease activity"/>
    <property type="evidence" value="ECO:0007669"/>
    <property type="project" value="UniProtKB-UniRule"/>
</dbReference>
<dbReference type="HAMAP" id="MF_00335">
    <property type="entry name" value="RNase_Y"/>
    <property type="match status" value="1"/>
</dbReference>
<feature type="coiled-coil region" evidence="7">
    <location>
        <begin position="36"/>
        <end position="131"/>
    </location>
</feature>
<evidence type="ECO:0000313" key="9">
    <source>
        <dbReference type="EMBL" id="OPZ92867.1"/>
    </source>
</evidence>
<dbReference type="Pfam" id="PF12072">
    <property type="entry name" value="RNase_Y_N"/>
    <property type="match status" value="1"/>
</dbReference>
<dbReference type="Proteomes" id="UP000485484">
    <property type="component" value="Unassembled WGS sequence"/>
</dbReference>
<keyword evidence="4 5" id="KW-0694">RNA-binding</keyword>
<dbReference type="Pfam" id="PF01966">
    <property type="entry name" value="HD"/>
    <property type="match status" value="1"/>
</dbReference>
<evidence type="ECO:0000256" key="1">
    <source>
        <dbReference type="ARBA" id="ARBA00022722"/>
    </source>
</evidence>
<dbReference type="Pfam" id="PF00013">
    <property type="entry name" value="KH_1"/>
    <property type="match status" value="1"/>
</dbReference>
<proteinExistence type="inferred from homology"/>
<evidence type="ECO:0000256" key="3">
    <source>
        <dbReference type="ARBA" id="ARBA00022801"/>
    </source>
</evidence>
<dbReference type="SUPFAM" id="SSF54791">
    <property type="entry name" value="Eukaryotic type KH-domain (KH-domain type I)"/>
    <property type="match status" value="1"/>
</dbReference>
<dbReference type="InterPro" id="IPR003607">
    <property type="entry name" value="HD/PDEase_dom"/>
</dbReference>
<dbReference type="Gene3D" id="1.10.3210.10">
    <property type="entry name" value="Hypothetical protein af1432"/>
    <property type="match status" value="1"/>
</dbReference>
<dbReference type="NCBIfam" id="TIGR03319">
    <property type="entry name" value="RNase_Y"/>
    <property type="match status" value="1"/>
</dbReference>
<dbReference type="SMART" id="SM00322">
    <property type="entry name" value="KH"/>
    <property type="match status" value="1"/>
</dbReference>
<dbReference type="InterPro" id="IPR006674">
    <property type="entry name" value="HD_domain"/>
</dbReference>
<keyword evidence="2 5" id="KW-0255">Endonuclease</keyword>